<dbReference type="Proteomes" id="UP000051643">
    <property type="component" value="Unassembled WGS sequence"/>
</dbReference>
<feature type="chain" id="PRO_5006389396" description="3-keto-alpha-glucoside-1,2-lyase/3-keto-2-hydroxy-glucal hydratase domain-containing protein" evidence="1">
    <location>
        <begin position="24"/>
        <end position="254"/>
    </location>
</feature>
<dbReference type="GO" id="GO:0016787">
    <property type="term" value="F:hydrolase activity"/>
    <property type="evidence" value="ECO:0007669"/>
    <property type="project" value="InterPro"/>
</dbReference>
<accession>A0A0Q9ZEQ4</accession>
<feature type="domain" description="3-keto-alpha-glucoside-1,2-lyase/3-keto-2-hydroxy-glucal hydratase" evidence="2">
    <location>
        <begin position="58"/>
        <end position="251"/>
    </location>
</feature>
<reference evidence="3" key="1">
    <citation type="submission" date="2015-10" db="EMBL/GenBank/DDBJ databases">
        <title>Draft genome sequence of Salegentibacter mishustinae KCTC 12263.</title>
        <authorList>
            <person name="Lin W."/>
            <person name="Zheng Q."/>
        </authorList>
    </citation>
    <scope>NUCLEOTIDE SEQUENCE [LARGE SCALE GENOMIC DNA]</scope>
    <source>
        <strain evidence="3">KCTC 12263</strain>
    </source>
</reference>
<feature type="signal peptide" evidence="1">
    <location>
        <begin position="1"/>
        <end position="23"/>
    </location>
</feature>
<dbReference type="InterPro" id="IPR010496">
    <property type="entry name" value="AL/BT2_dom"/>
</dbReference>
<sequence length="254" mass="28032">MNISLKSGLLAGTFVFASITAIAQEKNIELPPEATEFYEPVPQKIEAGESTNTPASDAKILFDGSDLSAFLNEKDGSEPTWNIEGDVLTVNPGTGGIVTKENFGDMQLHLEWRSPSEIKGEGQGRGNSGVIIMGKYEVQILDSYENDTYTNGQAASIYKQSPPLVNATKAPGEWNTYDIIFTAPRFNEDGMLLSPAKLTVLHNGVVVQNNYELRGPTEYIGIPNYTKHEEKLPIHFQDHGNPVSFRNIWVRELE</sequence>
<dbReference type="Gene3D" id="2.60.120.560">
    <property type="entry name" value="Exo-inulinase, domain 1"/>
    <property type="match status" value="1"/>
</dbReference>
<dbReference type="RefSeq" id="WP_057483095.1">
    <property type="nucleotide sequence ID" value="NZ_BMWR01000007.1"/>
</dbReference>
<name>A0A0Q9ZEQ4_9FLAO</name>
<gene>
    <name evidence="3" type="ORF">APR42_11895</name>
</gene>
<keyword evidence="1" id="KW-0732">Signal</keyword>
<evidence type="ECO:0000313" key="3">
    <source>
        <dbReference type="EMBL" id="KRG27201.1"/>
    </source>
</evidence>
<evidence type="ECO:0000256" key="1">
    <source>
        <dbReference type="SAM" id="SignalP"/>
    </source>
</evidence>
<evidence type="ECO:0000313" key="4">
    <source>
        <dbReference type="Proteomes" id="UP000051643"/>
    </source>
</evidence>
<comment type="caution">
    <text evidence="3">The sequence shown here is derived from an EMBL/GenBank/DDBJ whole genome shotgun (WGS) entry which is preliminary data.</text>
</comment>
<evidence type="ECO:0000259" key="2">
    <source>
        <dbReference type="Pfam" id="PF06439"/>
    </source>
</evidence>
<proteinExistence type="predicted"/>
<dbReference type="EMBL" id="LKTP01000037">
    <property type="protein sequence ID" value="KRG27201.1"/>
    <property type="molecule type" value="Genomic_DNA"/>
</dbReference>
<protein>
    <recommendedName>
        <fullName evidence="2">3-keto-alpha-glucoside-1,2-lyase/3-keto-2-hydroxy-glucal hydratase domain-containing protein</fullName>
    </recommendedName>
</protein>
<dbReference type="OrthoDB" id="176168at2"/>
<dbReference type="STRING" id="270918.APR42_11895"/>
<organism evidence="3 4">
    <name type="scientific">Salegentibacter mishustinae</name>
    <dbReference type="NCBI Taxonomy" id="270918"/>
    <lineage>
        <taxon>Bacteria</taxon>
        <taxon>Pseudomonadati</taxon>
        <taxon>Bacteroidota</taxon>
        <taxon>Flavobacteriia</taxon>
        <taxon>Flavobacteriales</taxon>
        <taxon>Flavobacteriaceae</taxon>
        <taxon>Salegentibacter</taxon>
    </lineage>
</organism>
<dbReference type="Pfam" id="PF06439">
    <property type="entry name" value="3keto-disac_hyd"/>
    <property type="match status" value="1"/>
</dbReference>
<dbReference type="AlphaFoldDB" id="A0A0Q9ZEQ4"/>
<keyword evidence="4" id="KW-1185">Reference proteome</keyword>